<protein>
    <submittedName>
        <fullName evidence="2">Movement protein</fullName>
    </submittedName>
</protein>
<keyword evidence="1" id="KW-0472">Membrane</keyword>
<accession>A8HKH7</accession>
<organism evidence="2">
    <name type="scientific">Prunus necrotic ringspot virus</name>
    <dbReference type="NCBI Taxonomy" id="37733"/>
    <lineage>
        <taxon>Viruses</taxon>
        <taxon>Riboviria</taxon>
        <taxon>Orthornavirae</taxon>
        <taxon>Kitrinoviricota</taxon>
        <taxon>Alsuviricetes</taxon>
        <taxon>Martellivirales</taxon>
        <taxon>Bromoviridae</taxon>
        <taxon>Ilarvirus</taxon>
        <taxon>Ilarvirus PNRSV</taxon>
    </lineage>
</organism>
<keyword evidence="1" id="KW-1133">Transmembrane helix</keyword>
<sequence length="223" mass="25260">SCLSIGGLCKNPSIVDFSVQERKLHKIGLTLNQLYKSFLSYEVTPVPTKCWYSLLLRNYPNSSLLRLAGNHRNMFSRDRADKGKTNIYSSGIRIFIVCMLIIQATTWGLITLKLQESDIGELSEDEPDVSTNHAFVSFHTSGSSRMQSAVVNVLYSILCWDFVPDARVGDLLALWDTWISRQQIYWEKENPIVFLIHASSSSKYLNAYKVVISMVRNKILAGT</sequence>
<feature type="non-terminal residue" evidence="2">
    <location>
        <position position="223"/>
    </location>
</feature>
<dbReference type="EMBL" id="EU106649">
    <property type="protein sequence ID" value="ABV72594.1"/>
    <property type="molecule type" value="mRNA"/>
</dbReference>
<evidence type="ECO:0000313" key="2">
    <source>
        <dbReference type="EMBL" id="ABV72594.1"/>
    </source>
</evidence>
<gene>
    <name evidence="2" type="primary">MP</name>
</gene>
<feature type="transmembrane region" description="Helical" evidence="1">
    <location>
        <begin position="92"/>
        <end position="110"/>
    </location>
</feature>
<evidence type="ECO:0000256" key="1">
    <source>
        <dbReference type="SAM" id="Phobius"/>
    </source>
</evidence>
<feature type="non-terminal residue" evidence="2">
    <location>
        <position position="1"/>
    </location>
</feature>
<name>A8HKH7_9BROM</name>
<proteinExistence type="evidence at transcript level"/>
<keyword evidence="1" id="KW-0812">Transmembrane</keyword>
<reference evidence="2" key="1">
    <citation type="submission" date="2007-08" db="EMBL/GenBank/DDBJ databases">
        <title>Nucleotide sequence of Prunus necrotic ringspot virus movement protein gene (PNRSV/MP) isolated from apricot trees.</title>
        <authorList>
            <person name="Abdel-Salam A.M."/>
            <person name="AbdelKader H.S."/>
            <person name="Megahed A."/>
        </authorList>
    </citation>
    <scope>NUCLEOTIDE SEQUENCE</scope>
    <source>
        <strain evidence="2">PNRSV/Apricot</strain>
    </source>
</reference>
<dbReference type="GO" id="GO:0046740">
    <property type="term" value="P:transport of virus in host, cell to cell"/>
    <property type="evidence" value="ECO:0007669"/>
    <property type="project" value="UniProtKB-KW"/>
</dbReference>
<dbReference type="GO" id="GO:0044219">
    <property type="term" value="C:host cell plasmodesma"/>
    <property type="evidence" value="ECO:0007669"/>
    <property type="project" value="UniProtKB-SubCell"/>
</dbReference>